<dbReference type="Proteomes" id="UP001292084">
    <property type="component" value="Unassembled WGS sequence"/>
</dbReference>
<gene>
    <name evidence="2" type="ORF">UFB30_00320</name>
</gene>
<name>A0ABU5KI75_9BACL</name>
<accession>A0ABU5KI75</accession>
<feature type="transmembrane region" description="Helical" evidence="1">
    <location>
        <begin position="57"/>
        <end position="74"/>
    </location>
</feature>
<feature type="transmembrane region" description="Helical" evidence="1">
    <location>
        <begin position="80"/>
        <end position="99"/>
    </location>
</feature>
<protein>
    <recommendedName>
        <fullName evidence="4">DUF5668 domain-containing protein</fullName>
    </recommendedName>
</protein>
<feature type="transmembrane region" description="Helical" evidence="1">
    <location>
        <begin position="32"/>
        <end position="50"/>
    </location>
</feature>
<evidence type="ECO:0000256" key="1">
    <source>
        <dbReference type="SAM" id="Phobius"/>
    </source>
</evidence>
<organism evidence="2 3">
    <name type="scientific">Jeotgalibacillus haloalkalitolerans</name>
    <dbReference type="NCBI Taxonomy" id="3104292"/>
    <lineage>
        <taxon>Bacteria</taxon>
        <taxon>Bacillati</taxon>
        <taxon>Bacillota</taxon>
        <taxon>Bacilli</taxon>
        <taxon>Bacillales</taxon>
        <taxon>Caryophanaceae</taxon>
        <taxon>Jeotgalibacillus</taxon>
    </lineage>
</organism>
<keyword evidence="1" id="KW-0472">Membrane</keyword>
<sequence>MRKTLDFILIAGAIAILLFADFERYINPWFTTIWITIAVSLLVLNIMTIPHIRKPSAIILLVMTLSTLAFISWAPINFELIIHVVFALSPLVPIIKMLTDQPKAMTYKSVSAGEPV</sequence>
<comment type="caution">
    <text evidence="2">The sequence shown here is derived from an EMBL/GenBank/DDBJ whole genome shotgun (WGS) entry which is preliminary data.</text>
</comment>
<evidence type="ECO:0000313" key="3">
    <source>
        <dbReference type="Proteomes" id="UP001292084"/>
    </source>
</evidence>
<keyword evidence="3" id="KW-1185">Reference proteome</keyword>
<proteinExistence type="predicted"/>
<evidence type="ECO:0000313" key="2">
    <source>
        <dbReference type="EMBL" id="MDZ5710636.1"/>
    </source>
</evidence>
<reference evidence="2 3" key="1">
    <citation type="submission" date="2023-12" db="EMBL/GenBank/DDBJ databases">
        <title>Jeotgalibacillus haloalkaliphilus sp. nov., a novel salt-tolerant bacteria, isolated from the estuary of the Fenhe River into the Yellow River.</title>
        <authorList>
            <person name="Li Y."/>
        </authorList>
    </citation>
    <scope>NUCLEOTIDE SEQUENCE [LARGE SCALE GENOMIC DNA]</scope>
    <source>
        <strain evidence="2 3">HH7-29</strain>
    </source>
</reference>
<keyword evidence="1" id="KW-0812">Transmembrane</keyword>
<dbReference type="EMBL" id="JAXQNN010000001">
    <property type="protein sequence ID" value="MDZ5710636.1"/>
    <property type="molecule type" value="Genomic_DNA"/>
</dbReference>
<dbReference type="RefSeq" id="WP_322419678.1">
    <property type="nucleotide sequence ID" value="NZ_JAXQNN010000001.1"/>
</dbReference>
<evidence type="ECO:0008006" key="4">
    <source>
        <dbReference type="Google" id="ProtNLM"/>
    </source>
</evidence>
<keyword evidence="1" id="KW-1133">Transmembrane helix</keyword>